<protein>
    <submittedName>
        <fullName evidence="2">Uncharacterized protein</fullName>
    </submittedName>
</protein>
<organism evidence="2 3">
    <name type="scientific">Hibiscus sabdariffa</name>
    <name type="common">roselle</name>
    <dbReference type="NCBI Taxonomy" id="183260"/>
    <lineage>
        <taxon>Eukaryota</taxon>
        <taxon>Viridiplantae</taxon>
        <taxon>Streptophyta</taxon>
        <taxon>Embryophyta</taxon>
        <taxon>Tracheophyta</taxon>
        <taxon>Spermatophyta</taxon>
        <taxon>Magnoliopsida</taxon>
        <taxon>eudicotyledons</taxon>
        <taxon>Gunneridae</taxon>
        <taxon>Pentapetalae</taxon>
        <taxon>rosids</taxon>
        <taxon>malvids</taxon>
        <taxon>Malvales</taxon>
        <taxon>Malvaceae</taxon>
        <taxon>Malvoideae</taxon>
        <taxon>Hibiscus</taxon>
    </lineage>
</organism>
<accession>A0ABR2DIH2</accession>
<reference evidence="2 3" key="1">
    <citation type="journal article" date="2024" name="G3 (Bethesda)">
        <title>Genome assembly of Hibiscus sabdariffa L. provides insights into metabolisms of medicinal natural products.</title>
        <authorList>
            <person name="Kim T."/>
        </authorList>
    </citation>
    <scope>NUCLEOTIDE SEQUENCE [LARGE SCALE GENOMIC DNA]</scope>
    <source>
        <strain evidence="2">TK-2024</strain>
        <tissue evidence="2">Old leaves</tissue>
    </source>
</reference>
<gene>
    <name evidence="2" type="ORF">V6N12_046383</name>
</gene>
<feature type="region of interest" description="Disordered" evidence="1">
    <location>
        <begin position="1"/>
        <end position="31"/>
    </location>
</feature>
<proteinExistence type="predicted"/>
<keyword evidence="3" id="KW-1185">Reference proteome</keyword>
<dbReference type="EMBL" id="JBBPBM010000025">
    <property type="protein sequence ID" value="KAK8540090.1"/>
    <property type="molecule type" value="Genomic_DNA"/>
</dbReference>
<evidence type="ECO:0000256" key="1">
    <source>
        <dbReference type="SAM" id="MobiDB-lite"/>
    </source>
</evidence>
<name>A0ABR2DIH2_9ROSI</name>
<comment type="caution">
    <text evidence="2">The sequence shown here is derived from an EMBL/GenBank/DDBJ whole genome shotgun (WGS) entry which is preliminary data.</text>
</comment>
<evidence type="ECO:0000313" key="3">
    <source>
        <dbReference type="Proteomes" id="UP001472677"/>
    </source>
</evidence>
<feature type="compositionally biased region" description="Polar residues" evidence="1">
    <location>
        <begin position="9"/>
        <end position="29"/>
    </location>
</feature>
<evidence type="ECO:0000313" key="2">
    <source>
        <dbReference type="EMBL" id="KAK8540090.1"/>
    </source>
</evidence>
<sequence length="239" mass="25407">MTRFGFTNLDLTSNPSKTASNPSDLNPNSEAVGVADEGYGERVEGVIVEEKVTVLETCSLGSMVLLAFPDVDSWQRLLSHEVLSTWFGRLEAEAVVSKQSQEVSVASPREESSVRQVGATSPRWHANQLWGIDNTGRDCVGSLIVAGVNERVVCDRGGVRSEGDVKCDNLGVRSWVGLDTVHRLVAGLDRDSSVSQVQGSSYVRAVESGSGAEKDGTTFLESVIVGCARAVVVPVIGVA</sequence>
<dbReference type="Proteomes" id="UP001472677">
    <property type="component" value="Unassembled WGS sequence"/>
</dbReference>